<protein>
    <submittedName>
        <fullName evidence="10">Uncharacterized protein</fullName>
    </submittedName>
</protein>
<keyword evidence="11" id="KW-1185">Reference proteome</keyword>
<sequence length="180" mass="20312">NQINVIYGYMVILALLSFLLIPYFPLLSATPYPSTPYPHGFKCFTCEKASDNYECNRWAPDVYCPRGNQPHPNPREPLYSQKCGIWHSGVHPSSFSVSLQWMRLRTRSYSIFLWLSWGIQSGWCCFPKIPDWFGWEGTLKLIPFPGHGHLPPSQGLLGWRSGSGFPKGFAGIPSNSGGNK</sequence>
<dbReference type="Pfam" id="PF16975">
    <property type="entry name" value="UPAR_LY6_2"/>
    <property type="match status" value="1"/>
</dbReference>
<keyword evidence="4" id="KW-0732">Signal</keyword>
<keyword evidence="3" id="KW-0336">GPI-anchor</keyword>
<dbReference type="Ensembl" id="ENSZALT00000002773.1">
    <property type="protein sequence ID" value="ENSZALP00000001557.1"/>
    <property type="gene ID" value="ENSZALG00000001810.1"/>
</dbReference>
<dbReference type="GO" id="GO:0005886">
    <property type="term" value="C:plasma membrane"/>
    <property type="evidence" value="ECO:0007669"/>
    <property type="project" value="UniProtKB-SubCell"/>
</dbReference>
<reference evidence="10" key="1">
    <citation type="submission" date="2025-08" db="UniProtKB">
        <authorList>
            <consortium name="Ensembl"/>
        </authorList>
    </citation>
    <scope>IDENTIFICATION</scope>
</reference>
<keyword evidence="8" id="KW-0449">Lipoprotein</keyword>
<dbReference type="InterPro" id="IPR039457">
    <property type="entry name" value="LYPD6-like"/>
</dbReference>
<accession>A0A8D2M2B6</accession>
<proteinExistence type="predicted"/>
<reference evidence="10" key="2">
    <citation type="submission" date="2025-09" db="UniProtKB">
        <authorList>
            <consortium name="Ensembl"/>
        </authorList>
    </citation>
    <scope>IDENTIFICATION</scope>
</reference>
<evidence type="ECO:0000313" key="11">
    <source>
        <dbReference type="Proteomes" id="UP000694413"/>
    </source>
</evidence>
<dbReference type="PANTHER" id="PTHR31171:SF0">
    <property type="entry name" value="LY6_PLAUR DOMAIN-CONTAINING PROTEIN 6"/>
    <property type="match status" value="1"/>
</dbReference>
<keyword evidence="9" id="KW-0812">Transmembrane</keyword>
<keyword evidence="9" id="KW-1133">Transmembrane helix</keyword>
<dbReference type="GO" id="GO:0030550">
    <property type="term" value="F:acetylcholine receptor inhibitor activity"/>
    <property type="evidence" value="ECO:0007669"/>
    <property type="project" value="TreeGrafter"/>
</dbReference>
<evidence type="ECO:0000256" key="2">
    <source>
        <dbReference type="ARBA" id="ARBA00022475"/>
    </source>
</evidence>
<keyword evidence="2" id="KW-1003">Cell membrane</keyword>
<dbReference type="AlphaFoldDB" id="A0A8D2M2B6"/>
<dbReference type="GO" id="GO:0098552">
    <property type="term" value="C:side of membrane"/>
    <property type="evidence" value="ECO:0007669"/>
    <property type="project" value="UniProtKB-KW"/>
</dbReference>
<comment type="subcellular location">
    <subcellularLocation>
        <location evidence="1">Cell membrane</location>
        <topology evidence="1">Lipid-anchor</topology>
        <topology evidence="1">GPI-anchor</topology>
    </subcellularLocation>
</comment>
<evidence type="ECO:0000256" key="6">
    <source>
        <dbReference type="ARBA" id="ARBA00023157"/>
    </source>
</evidence>
<keyword evidence="5 9" id="KW-0472">Membrane</keyword>
<evidence type="ECO:0000256" key="7">
    <source>
        <dbReference type="ARBA" id="ARBA00023180"/>
    </source>
</evidence>
<evidence type="ECO:0000256" key="5">
    <source>
        <dbReference type="ARBA" id="ARBA00023136"/>
    </source>
</evidence>
<evidence type="ECO:0000313" key="10">
    <source>
        <dbReference type="Ensembl" id="ENSZALP00000001557.1"/>
    </source>
</evidence>
<organism evidence="10 11">
    <name type="scientific">Zonotrichia albicollis</name>
    <name type="common">White-throated sparrow</name>
    <name type="synonym">Fringilla albicollis</name>
    <dbReference type="NCBI Taxonomy" id="44394"/>
    <lineage>
        <taxon>Eukaryota</taxon>
        <taxon>Metazoa</taxon>
        <taxon>Chordata</taxon>
        <taxon>Craniata</taxon>
        <taxon>Vertebrata</taxon>
        <taxon>Euteleostomi</taxon>
        <taxon>Archelosauria</taxon>
        <taxon>Archosauria</taxon>
        <taxon>Dinosauria</taxon>
        <taxon>Saurischia</taxon>
        <taxon>Theropoda</taxon>
        <taxon>Coelurosauria</taxon>
        <taxon>Aves</taxon>
        <taxon>Neognathae</taxon>
        <taxon>Neoaves</taxon>
        <taxon>Telluraves</taxon>
        <taxon>Australaves</taxon>
        <taxon>Passeriformes</taxon>
        <taxon>Passerellidae</taxon>
        <taxon>Zonotrichia</taxon>
    </lineage>
</organism>
<name>A0A8D2M2B6_ZONAL</name>
<dbReference type="Proteomes" id="UP000694413">
    <property type="component" value="Unassembled WGS sequence"/>
</dbReference>
<evidence type="ECO:0000256" key="4">
    <source>
        <dbReference type="ARBA" id="ARBA00022729"/>
    </source>
</evidence>
<evidence type="ECO:0000256" key="8">
    <source>
        <dbReference type="ARBA" id="ARBA00023288"/>
    </source>
</evidence>
<feature type="transmembrane region" description="Helical" evidence="9">
    <location>
        <begin position="6"/>
        <end position="26"/>
    </location>
</feature>
<evidence type="ECO:0000256" key="9">
    <source>
        <dbReference type="SAM" id="Phobius"/>
    </source>
</evidence>
<keyword evidence="6" id="KW-1015">Disulfide bond</keyword>
<evidence type="ECO:0000256" key="3">
    <source>
        <dbReference type="ARBA" id="ARBA00022622"/>
    </source>
</evidence>
<dbReference type="GO" id="GO:0090263">
    <property type="term" value="P:positive regulation of canonical Wnt signaling pathway"/>
    <property type="evidence" value="ECO:0007669"/>
    <property type="project" value="TreeGrafter"/>
</dbReference>
<evidence type="ECO:0000256" key="1">
    <source>
        <dbReference type="ARBA" id="ARBA00004609"/>
    </source>
</evidence>
<keyword evidence="7" id="KW-0325">Glycoprotein</keyword>
<dbReference type="PANTHER" id="PTHR31171">
    <property type="entry name" value="LY6/PLAUR DOMAIN-CONTAINING PROTEIN 6"/>
    <property type="match status" value="1"/>
</dbReference>